<dbReference type="RefSeq" id="WP_133617878.1">
    <property type="nucleotide sequence ID" value="NZ_SNYA01000010.1"/>
</dbReference>
<reference evidence="5 6" key="1">
    <citation type="submission" date="2019-03" db="EMBL/GenBank/DDBJ databases">
        <title>Genomic analyses of the natural microbiome of Caenorhabditis elegans.</title>
        <authorList>
            <person name="Samuel B."/>
        </authorList>
    </citation>
    <scope>NUCLEOTIDE SEQUENCE [LARGE SCALE GENOMIC DNA]</scope>
    <source>
        <strain evidence="5 6">JUb18</strain>
    </source>
</reference>
<accession>A0A4R6RSP6</accession>
<dbReference type="Pfam" id="PF16859">
    <property type="entry name" value="TetR_C_11"/>
    <property type="match status" value="1"/>
</dbReference>
<evidence type="ECO:0000313" key="6">
    <source>
        <dbReference type="Proteomes" id="UP000295601"/>
    </source>
</evidence>
<dbReference type="InterPro" id="IPR009057">
    <property type="entry name" value="Homeodomain-like_sf"/>
</dbReference>
<dbReference type="EMBL" id="SNYA01000010">
    <property type="protein sequence ID" value="TDP89307.1"/>
    <property type="molecule type" value="Genomic_DNA"/>
</dbReference>
<proteinExistence type="predicted"/>
<keyword evidence="6" id="KW-1185">Reference proteome</keyword>
<organism evidence="5 6">
    <name type="scientific">Leucobacter luti</name>
    <dbReference type="NCBI Taxonomy" id="340320"/>
    <lineage>
        <taxon>Bacteria</taxon>
        <taxon>Bacillati</taxon>
        <taxon>Actinomycetota</taxon>
        <taxon>Actinomycetes</taxon>
        <taxon>Micrococcales</taxon>
        <taxon>Microbacteriaceae</taxon>
        <taxon>Leucobacter</taxon>
    </lineage>
</organism>
<evidence type="ECO:0000259" key="4">
    <source>
        <dbReference type="Pfam" id="PF16859"/>
    </source>
</evidence>
<dbReference type="SUPFAM" id="SSF46689">
    <property type="entry name" value="Homeodomain-like"/>
    <property type="match status" value="1"/>
</dbReference>
<evidence type="ECO:0000256" key="1">
    <source>
        <dbReference type="ARBA" id="ARBA00023015"/>
    </source>
</evidence>
<gene>
    <name evidence="5" type="ORF">EDF62_3390</name>
</gene>
<protein>
    <submittedName>
        <fullName evidence="5">TetR family transcriptional regulator</fullName>
    </submittedName>
</protein>
<keyword evidence="2" id="KW-0804">Transcription</keyword>
<dbReference type="OrthoDB" id="9796019at2"/>
<dbReference type="Proteomes" id="UP000295601">
    <property type="component" value="Unassembled WGS sequence"/>
</dbReference>
<feature type="region of interest" description="Disordered" evidence="3">
    <location>
        <begin position="1"/>
        <end position="46"/>
    </location>
</feature>
<evidence type="ECO:0000256" key="3">
    <source>
        <dbReference type="SAM" id="MobiDB-lite"/>
    </source>
</evidence>
<sequence>MSLTGLAAPLAPSHGTVSVAASGSGLEPSSRSLTARRGPGRPRDEELDERLRAATLALIDAEEEVTVSKVLAESGVSRAGLYRRWPSLATLIAAALDTGRVMPPDLPETGNLRELVVESMFGDPILTASDRAVEARMRQRIRLVMADRELQRTYWEGHVSRRRVPLERALAAAVARGELRTDLDPAAAFDAIAGVAYYQIVVRGESLREPEVQERVRTALELVWRGMLA</sequence>
<dbReference type="AlphaFoldDB" id="A0A4R6RSP6"/>
<dbReference type="InterPro" id="IPR011075">
    <property type="entry name" value="TetR_C"/>
</dbReference>
<feature type="compositionally biased region" description="Polar residues" evidence="3">
    <location>
        <begin position="15"/>
        <end position="33"/>
    </location>
</feature>
<keyword evidence="1" id="KW-0805">Transcription regulation</keyword>
<feature type="domain" description="Tetracyclin repressor-like C-terminal" evidence="4">
    <location>
        <begin position="126"/>
        <end position="218"/>
    </location>
</feature>
<evidence type="ECO:0000256" key="2">
    <source>
        <dbReference type="ARBA" id="ARBA00023163"/>
    </source>
</evidence>
<dbReference type="Gene3D" id="1.10.10.60">
    <property type="entry name" value="Homeodomain-like"/>
    <property type="match status" value="1"/>
</dbReference>
<name>A0A4R6RSP6_9MICO</name>
<dbReference type="SUPFAM" id="SSF48498">
    <property type="entry name" value="Tetracyclin repressor-like, C-terminal domain"/>
    <property type="match status" value="1"/>
</dbReference>
<evidence type="ECO:0000313" key="5">
    <source>
        <dbReference type="EMBL" id="TDP89307.1"/>
    </source>
</evidence>
<dbReference type="InterPro" id="IPR036271">
    <property type="entry name" value="Tet_transcr_reg_TetR-rel_C_sf"/>
</dbReference>
<dbReference type="Gene3D" id="1.10.357.10">
    <property type="entry name" value="Tetracycline Repressor, domain 2"/>
    <property type="match status" value="1"/>
</dbReference>
<comment type="caution">
    <text evidence="5">The sequence shown here is derived from an EMBL/GenBank/DDBJ whole genome shotgun (WGS) entry which is preliminary data.</text>
</comment>